<feature type="transmembrane region" description="Helical" evidence="7">
    <location>
        <begin position="126"/>
        <end position="154"/>
    </location>
</feature>
<dbReference type="PIRSF" id="PIRSF006648">
    <property type="entry name" value="DrrB"/>
    <property type="match status" value="1"/>
</dbReference>
<evidence type="ECO:0000313" key="9">
    <source>
        <dbReference type="EMBL" id="PWH07513.1"/>
    </source>
</evidence>
<evidence type="ECO:0000259" key="8">
    <source>
        <dbReference type="Pfam" id="PF01061"/>
    </source>
</evidence>
<evidence type="ECO:0000256" key="7">
    <source>
        <dbReference type="SAM" id="Phobius"/>
    </source>
</evidence>
<evidence type="ECO:0000313" key="10">
    <source>
        <dbReference type="Proteomes" id="UP000245590"/>
    </source>
</evidence>
<reference evidence="9 10" key="1">
    <citation type="submission" date="2018-05" db="EMBL/GenBank/DDBJ databases">
        <title>Brachybacterium sp. M1HQ-2T, whole genome shotgun sequence.</title>
        <authorList>
            <person name="Tuo L."/>
        </authorList>
    </citation>
    <scope>NUCLEOTIDE SEQUENCE [LARGE SCALE GENOMIC DNA]</scope>
    <source>
        <strain evidence="9 10">M1HQ-2</strain>
    </source>
</reference>
<evidence type="ECO:0000256" key="3">
    <source>
        <dbReference type="ARBA" id="ARBA00022989"/>
    </source>
</evidence>
<dbReference type="EMBL" id="QFKX01000001">
    <property type="protein sequence ID" value="PWH07513.1"/>
    <property type="molecule type" value="Genomic_DNA"/>
</dbReference>
<sequence>MTTAPVPSALADAEPAARVHPHRGAPASQLARTARFALSSTTITLRKGMFVFFTVALPILMFLMFHQIFGSQIEGGESVSTLIMVRMAAYGGLGAAVNAGAIIQLERTNGWLRQLMVAGLTPRSFVIGKMVAAMVIVLPALLGVFAAGVLLAGVDLSALEAVRSLLALWVGMLPLVLLGLVVGLALKPSAVGAATTIGMMLLAVAGGLWFPYEMFPSWLQTVSRFTPTYWVGELGTWGIVGDDLPVRGVVTLAAWTLGLAVVAALLLGRAARSASRR</sequence>
<dbReference type="PANTHER" id="PTHR43229:SF2">
    <property type="entry name" value="NODULATION PROTEIN J"/>
    <property type="match status" value="1"/>
</dbReference>
<feature type="domain" description="ABC-2 type transporter transmembrane" evidence="8">
    <location>
        <begin position="46"/>
        <end position="233"/>
    </location>
</feature>
<keyword evidence="4 7" id="KW-0472">Membrane</keyword>
<evidence type="ECO:0000256" key="4">
    <source>
        <dbReference type="ARBA" id="ARBA00023136"/>
    </source>
</evidence>
<keyword evidence="3 7" id="KW-1133">Transmembrane helix</keyword>
<comment type="caution">
    <text evidence="9">The sequence shown here is derived from an EMBL/GenBank/DDBJ whole genome shotgun (WGS) entry which is preliminary data.</text>
</comment>
<evidence type="ECO:0000256" key="6">
    <source>
        <dbReference type="SAM" id="MobiDB-lite"/>
    </source>
</evidence>
<dbReference type="OrthoDB" id="63188at2"/>
<feature type="transmembrane region" description="Helical" evidence="7">
    <location>
        <begin position="193"/>
        <end position="212"/>
    </location>
</feature>
<evidence type="ECO:0000256" key="1">
    <source>
        <dbReference type="ARBA" id="ARBA00004141"/>
    </source>
</evidence>
<evidence type="ECO:0000256" key="2">
    <source>
        <dbReference type="ARBA" id="ARBA00022692"/>
    </source>
</evidence>
<dbReference type="Pfam" id="PF01061">
    <property type="entry name" value="ABC2_membrane"/>
    <property type="match status" value="1"/>
</dbReference>
<dbReference type="GO" id="GO:0043190">
    <property type="term" value="C:ATP-binding cassette (ABC) transporter complex"/>
    <property type="evidence" value="ECO:0007669"/>
    <property type="project" value="InterPro"/>
</dbReference>
<dbReference type="InterPro" id="IPR000412">
    <property type="entry name" value="ABC_2_transport"/>
</dbReference>
<organism evidence="9 10">
    <name type="scientific">Brachybacterium endophyticum</name>
    <dbReference type="NCBI Taxonomy" id="2182385"/>
    <lineage>
        <taxon>Bacteria</taxon>
        <taxon>Bacillati</taxon>
        <taxon>Actinomycetota</taxon>
        <taxon>Actinomycetes</taxon>
        <taxon>Micrococcales</taxon>
        <taxon>Dermabacteraceae</taxon>
        <taxon>Brachybacterium</taxon>
    </lineage>
</organism>
<dbReference type="Proteomes" id="UP000245590">
    <property type="component" value="Unassembled WGS sequence"/>
</dbReference>
<keyword evidence="5" id="KW-0046">Antibiotic resistance</keyword>
<feature type="transmembrane region" description="Helical" evidence="7">
    <location>
        <begin position="81"/>
        <end position="105"/>
    </location>
</feature>
<feature type="transmembrane region" description="Helical" evidence="7">
    <location>
        <begin position="252"/>
        <end position="271"/>
    </location>
</feature>
<evidence type="ECO:0000256" key="5">
    <source>
        <dbReference type="ARBA" id="ARBA00023251"/>
    </source>
</evidence>
<keyword evidence="2 7" id="KW-0812">Transmembrane</keyword>
<feature type="transmembrane region" description="Helical" evidence="7">
    <location>
        <begin position="49"/>
        <end position="69"/>
    </location>
</feature>
<gene>
    <name evidence="9" type="ORF">DEO23_02470</name>
</gene>
<dbReference type="InterPro" id="IPR051784">
    <property type="entry name" value="Nod_factor_ABC_transporter"/>
</dbReference>
<keyword evidence="10" id="KW-1185">Reference proteome</keyword>
<comment type="subcellular location">
    <subcellularLocation>
        <location evidence="1">Membrane</location>
        <topology evidence="1">Multi-pass membrane protein</topology>
    </subcellularLocation>
</comment>
<name>A0A2U2RNR5_9MICO</name>
<feature type="region of interest" description="Disordered" evidence="6">
    <location>
        <begin position="1"/>
        <end position="26"/>
    </location>
</feature>
<dbReference type="AlphaFoldDB" id="A0A2U2RNR5"/>
<dbReference type="GO" id="GO:0140359">
    <property type="term" value="F:ABC-type transporter activity"/>
    <property type="evidence" value="ECO:0007669"/>
    <property type="project" value="InterPro"/>
</dbReference>
<proteinExistence type="predicted"/>
<dbReference type="InterPro" id="IPR013525">
    <property type="entry name" value="ABC2_TM"/>
</dbReference>
<feature type="transmembrane region" description="Helical" evidence="7">
    <location>
        <begin position="166"/>
        <end position="186"/>
    </location>
</feature>
<protein>
    <submittedName>
        <fullName evidence="9">ABC transporter permease</fullName>
    </submittedName>
</protein>
<dbReference type="RefSeq" id="WP_109274399.1">
    <property type="nucleotide sequence ID" value="NZ_QFKX01000001.1"/>
</dbReference>
<accession>A0A2U2RNR5</accession>
<dbReference type="GO" id="GO:0046677">
    <property type="term" value="P:response to antibiotic"/>
    <property type="evidence" value="ECO:0007669"/>
    <property type="project" value="UniProtKB-KW"/>
</dbReference>
<dbReference type="PANTHER" id="PTHR43229">
    <property type="entry name" value="NODULATION PROTEIN J"/>
    <property type="match status" value="1"/>
</dbReference>